<dbReference type="AlphaFoldDB" id="A0A3Q7G216"/>
<protein>
    <submittedName>
        <fullName evidence="2">Uncharacterized protein</fullName>
    </submittedName>
</protein>
<evidence type="ECO:0000313" key="3">
    <source>
        <dbReference type="Proteomes" id="UP000004994"/>
    </source>
</evidence>
<dbReference type="EnsemblPlants" id="Solyc04g025190.1.1">
    <property type="protein sequence ID" value="Solyc04g025190.1.1.1"/>
    <property type="gene ID" value="Solyc04g025190.1"/>
</dbReference>
<feature type="region of interest" description="Disordered" evidence="1">
    <location>
        <begin position="33"/>
        <end position="77"/>
    </location>
</feature>
<accession>A0A3Q7G216</accession>
<feature type="region of interest" description="Disordered" evidence="1">
    <location>
        <begin position="1"/>
        <end position="20"/>
    </location>
</feature>
<sequence>MLGVVNSKGETPTTIPTPPLLIPPLILISVESNSHNTTSSPSDVHSNSHDQLLVAAETSSNTQLSAPSFQFPSPSLL</sequence>
<dbReference type="PaxDb" id="4081-Solyc04g025190.1.1"/>
<evidence type="ECO:0000313" key="2">
    <source>
        <dbReference type="EnsemblPlants" id="Solyc04g025190.1.1.1"/>
    </source>
</evidence>
<name>A0A3Q7G216_SOLLC</name>
<reference evidence="2" key="2">
    <citation type="submission" date="2019-01" db="UniProtKB">
        <authorList>
            <consortium name="EnsemblPlants"/>
        </authorList>
    </citation>
    <scope>IDENTIFICATION</scope>
    <source>
        <strain evidence="2">cv. Heinz 1706</strain>
    </source>
</reference>
<dbReference type="Proteomes" id="UP000004994">
    <property type="component" value="Chromosome 4"/>
</dbReference>
<dbReference type="Gramene" id="Solyc04g025190.1.1">
    <property type="protein sequence ID" value="Solyc04g025190.1.1.1"/>
    <property type="gene ID" value="Solyc04g025190.1"/>
</dbReference>
<organism evidence="2">
    <name type="scientific">Solanum lycopersicum</name>
    <name type="common">Tomato</name>
    <name type="synonym">Lycopersicon esculentum</name>
    <dbReference type="NCBI Taxonomy" id="4081"/>
    <lineage>
        <taxon>Eukaryota</taxon>
        <taxon>Viridiplantae</taxon>
        <taxon>Streptophyta</taxon>
        <taxon>Embryophyta</taxon>
        <taxon>Tracheophyta</taxon>
        <taxon>Spermatophyta</taxon>
        <taxon>Magnoliopsida</taxon>
        <taxon>eudicotyledons</taxon>
        <taxon>Gunneridae</taxon>
        <taxon>Pentapetalae</taxon>
        <taxon>asterids</taxon>
        <taxon>lamiids</taxon>
        <taxon>Solanales</taxon>
        <taxon>Solanaceae</taxon>
        <taxon>Solanoideae</taxon>
        <taxon>Solaneae</taxon>
        <taxon>Solanum</taxon>
        <taxon>Solanum subgen. Lycopersicon</taxon>
    </lineage>
</organism>
<evidence type="ECO:0000256" key="1">
    <source>
        <dbReference type="SAM" id="MobiDB-lite"/>
    </source>
</evidence>
<proteinExistence type="predicted"/>
<reference evidence="2" key="1">
    <citation type="journal article" date="2012" name="Nature">
        <title>The tomato genome sequence provides insights into fleshy fruit evolution.</title>
        <authorList>
            <consortium name="Tomato Genome Consortium"/>
        </authorList>
    </citation>
    <scope>NUCLEOTIDE SEQUENCE [LARGE SCALE GENOMIC DNA]</scope>
    <source>
        <strain evidence="2">cv. Heinz 1706</strain>
    </source>
</reference>
<feature type="compositionally biased region" description="Polar residues" evidence="1">
    <location>
        <begin position="57"/>
        <end position="77"/>
    </location>
</feature>
<feature type="compositionally biased region" description="Polar residues" evidence="1">
    <location>
        <begin position="33"/>
        <end position="45"/>
    </location>
</feature>
<keyword evidence="3" id="KW-1185">Reference proteome</keyword>
<dbReference type="InParanoid" id="A0A3Q7G216"/>